<feature type="compositionally biased region" description="Polar residues" evidence="1">
    <location>
        <begin position="85"/>
        <end position="95"/>
    </location>
</feature>
<sequence>MVLAHLCVHPTLDFSPAELANALDRRTSRAAIIKVCRRLVDESLASPTGPQQRPPVPHPDTRGLTTAPRRATKSWPGAPLRRLLASQNASAQSTRVKPDPWSASLSRPPRQHGAHIAPLFRFWLSPPCPGRAQQALFAFLEASMPTHQPHQPALLHRPRPVGEVAP</sequence>
<evidence type="ECO:0000313" key="2">
    <source>
        <dbReference type="EMBL" id="GAA4262792.1"/>
    </source>
</evidence>
<evidence type="ECO:0000256" key="1">
    <source>
        <dbReference type="SAM" id="MobiDB-lite"/>
    </source>
</evidence>
<organism evidence="2 3">
    <name type="scientific">Dactylosporangium darangshiense</name>
    <dbReference type="NCBI Taxonomy" id="579108"/>
    <lineage>
        <taxon>Bacteria</taxon>
        <taxon>Bacillati</taxon>
        <taxon>Actinomycetota</taxon>
        <taxon>Actinomycetes</taxon>
        <taxon>Micromonosporales</taxon>
        <taxon>Micromonosporaceae</taxon>
        <taxon>Dactylosporangium</taxon>
    </lineage>
</organism>
<gene>
    <name evidence="2" type="ORF">GCM10022255_101490</name>
</gene>
<accession>A0ABP8DSN6</accession>
<protein>
    <submittedName>
        <fullName evidence="2">Uncharacterized protein</fullName>
    </submittedName>
</protein>
<name>A0ABP8DSN6_9ACTN</name>
<dbReference type="EMBL" id="BAABAT010000055">
    <property type="protein sequence ID" value="GAA4262792.1"/>
    <property type="molecule type" value="Genomic_DNA"/>
</dbReference>
<reference evidence="3" key="1">
    <citation type="journal article" date="2019" name="Int. J. Syst. Evol. Microbiol.">
        <title>The Global Catalogue of Microorganisms (GCM) 10K type strain sequencing project: providing services to taxonomists for standard genome sequencing and annotation.</title>
        <authorList>
            <consortium name="The Broad Institute Genomics Platform"/>
            <consortium name="The Broad Institute Genome Sequencing Center for Infectious Disease"/>
            <person name="Wu L."/>
            <person name="Ma J."/>
        </authorList>
    </citation>
    <scope>NUCLEOTIDE SEQUENCE [LARGE SCALE GENOMIC DNA]</scope>
    <source>
        <strain evidence="3">JCM 17441</strain>
    </source>
</reference>
<proteinExistence type="predicted"/>
<comment type="caution">
    <text evidence="2">The sequence shown here is derived from an EMBL/GenBank/DDBJ whole genome shotgun (WGS) entry which is preliminary data.</text>
</comment>
<evidence type="ECO:0000313" key="3">
    <source>
        <dbReference type="Proteomes" id="UP001500620"/>
    </source>
</evidence>
<keyword evidence="3" id="KW-1185">Reference proteome</keyword>
<dbReference type="Proteomes" id="UP001500620">
    <property type="component" value="Unassembled WGS sequence"/>
</dbReference>
<feature type="region of interest" description="Disordered" evidence="1">
    <location>
        <begin position="43"/>
        <end position="109"/>
    </location>
</feature>